<feature type="non-terminal residue" evidence="10">
    <location>
        <position position="1"/>
    </location>
</feature>
<dbReference type="GO" id="GO:0150077">
    <property type="term" value="P:regulation of neuroinflammatory response"/>
    <property type="evidence" value="ECO:0007669"/>
    <property type="project" value="InterPro"/>
</dbReference>
<dbReference type="SUPFAM" id="SSF48726">
    <property type="entry name" value="Immunoglobulin"/>
    <property type="match status" value="1"/>
</dbReference>
<dbReference type="SMART" id="SM00409">
    <property type="entry name" value="IG"/>
    <property type="match status" value="1"/>
</dbReference>
<keyword evidence="6" id="KW-1015">Disulfide bond</keyword>
<feature type="transmembrane region" description="Helical" evidence="8">
    <location>
        <begin position="114"/>
        <end position="136"/>
    </location>
</feature>
<proteinExistence type="evidence at transcript level"/>
<evidence type="ECO:0000313" key="10">
    <source>
        <dbReference type="EMBL" id="AFP92154.1"/>
    </source>
</evidence>
<evidence type="ECO:0000256" key="6">
    <source>
        <dbReference type="ARBA" id="ARBA00023157"/>
    </source>
</evidence>
<keyword evidence="4 8" id="KW-1133">Transmembrane helix</keyword>
<sequence>GADDRESVNTSVGETITLQCRNTSVINITQVSWFKITNSTSELIIAYQVVRNLTYKWNNSQRFVLLRSPQELYSLQIQNMQLSDSGTYNCTLIAPNLCITNSYLVNVQDQMRIILLYILSPIAIIVITVIIIIIIWKMNQVHLLYNNRPVFTWKELTLFTIYYPINTLNKTCLSYKVNIVFLVIL</sequence>
<dbReference type="InterPro" id="IPR007110">
    <property type="entry name" value="Ig-like_dom"/>
</dbReference>
<keyword evidence="3 8" id="KW-0812">Transmembrane</keyword>
<dbReference type="InterPro" id="IPR036179">
    <property type="entry name" value="Ig-like_dom_sf"/>
</dbReference>
<name>V9LL18_CALMI</name>
<evidence type="ECO:0000256" key="1">
    <source>
        <dbReference type="ARBA" id="ARBA00004167"/>
    </source>
</evidence>
<protein>
    <submittedName>
        <fullName evidence="10">Signal-regulatory protein beta-1</fullName>
    </submittedName>
</protein>
<reference evidence="10" key="1">
    <citation type="journal article" date="2014" name="Nature">
        <title>Elephant shark genome provides unique insights into gnathostome evolution.</title>
        <authorList>
            <consortium name="International Elephant Shark Genome Sequencing Consortium"/>
            <person name="Venkatesh B."/>
            <person name="Lee A.P."/>
            <person name="Ravi V."/>
            <person name="Maurya A.K."/>
            <person name="Lian M.M."/>
            <person name="Swann J.B."/>
            <person name="Ohta Y."/>
            <person name="Flajnik M.F."/>
            <person name="Sutoh Y."/>
            <person name="Kasahara M."/>
            <person name="Hoon S."/>
            <person name="Gangu V."/>
            <person name="Roy S.W."/>
            <person name="Irimia M."/>
            <person name="Korzh V."/>
            <person name="Kondrychyn I."/>
            <person name="Lim Z.W."/>
            <person name="Tay B.H."/>
            <person name="Tohari S."/>
            <person name="Kong K.W."/>
            <person name="Ho S."/>
            <person name="Lorente-Galdos B."/>
            <person name="Quilez J."/>
            <person name="Marques-Bonet T."/>
            <person name="Raney B.J."/>
            <person name="Ingham P.W."/>
            <person name="Tay A."/>
            <person name="Hillier L.W."/>
            <person name="Minx P."/>
            <person name="Boehm T."/>
            <person name="Wilson R.K."/>
            <person name="Brenner S."/>
            <person name="Warren W.C."/>
        </authorList>
    </citation>
    <scope>NUCLEOTIDE SEQUENCE</scope>
    <source>
        <tissue evidence="10">Spleen</tissue>
    </source>
</reference>
<dbReference type="Gene3D" id="2.60.40.10">
    <property type="entry name" value="Immunoglobulins"/>
    <property type="match status" value="1"/>
</dbReference>
<evidence type="ECO:0000256" key="8">
    <source>
        <dbReference type="SAM" id="Phobius"/>
    </source>
</evidence>
<dbReference type="InterPro" id="IPR003599">
    <property type="entry name" value="Ig_sub"/>
</dbReference>
<dbReference type="PROSITE" id="PS50835">
    <property type="entry name" value="IG_LIKE"/>
    <property type="match status" value="1"/>
</dbReference>
<comment type="similarity">
    <text evidence="2">Belongs to the CD200R family.</text>
</comment>
<organism evidence="10">
    <name type="scientific">Callorhinchus milii</name>
    <name type="common">Ghost shark</name>
    <dbReference type="NCBI Taxonomy" id="7868"/>
    <lineage>
        <taxon>Eukaryota</taxon>
        <taxon>Metazoa</taxon>
        <taxon>Chordata</taxon>
        <taxon>Craniata</taxon>
        <taxon>Vertebrata</taxon>
        <taxon>Chondrichthyes</taxon>
        <taxon>Holocephali</taxon>
        <taxon>Chimaeriformes</taxon>
        <taxon>Callorhinchidae</taxon>
        <taxon>Callorhinchus</taxon>
    </lineage>
</organism>
<dbReference type="CDD" id="cd00099">
    <property type="entry name" value="IgV"/>
    <property type="match status" value="1"/>
</dbReference>
<evidence type="ECO:0000256" key="4">
    <source>
        <dbReference type="ARBA" id="ARBA00022989"/>
    </source>
</evidence>
<dbReference type="AlphaFoldDB" id="V9LL18"/>
<keyword evidence="5 8" id="KW-0472">Membrane</keyword>
<dbReference type="EMBL" id="KA353665">
    <property type="protein sequence ID" value="AFP92154.1"/>
    <property type="molecule type" value="mRNA"/>
</dbReference>
<dbReference type="GO" id="GO:0009897">
    <property type="term" value="C:external side of plasma membrane"/>
    <property type="evidence" value="ECO:0007669"/>
    <property type="project" value="TreeGrafter"/>
</dbReference>
<feature type="domain" description="Ig-like" evidence="9">
    <location>
        <begin position="1"/>
        <end position="100"/>
    </location>
</feature>
<comment type="subcellular location">
    <subcellularLocation>
        <location evidence="1">Membrane</location>
        <topology evidence="1">Single-pass membrane protein</topology>
    </subcellularLocation>
</comment>
<dbReference type="InterPro" id="IPR013783">
    <property type="entry name" value="Ig-like_fold"/>
</dbReference>
<dbReference type="GO" id="GO:0038023">
    <property type="term" value="F:signaling receptor activity"/>
    <property type="evidence" value="ECO:0007669"/>
    <property type="project" value="InterPro"/>
</dbReference>
<accession>V9LL18</accession>
<dbReference type="PANTHER" id="PTHR21462">
    <property type="entry name" value="CELL SURFACE GLYCOPROTEIN OX2 RECEPTOR PRECURSOR"/>
    <property type="match status" value="1"/>
</dbReference>
<keyword evidence="7" id="KW-0325">Glycoprotein</keyword>
<evidence type="ECO:0000256" key="3">
    <source>
        <dbReference type="ARBA" id="ARBA00022692"/>
    </source>
</evidence>
<evidence type="ECO:0000259" key="9">
    <source>
        <dbReference type="PROSITE" id="PS50835"/>
    </source>
</evidence>
<dbReference type="InterPro" id="IPR013106">
    <property type="entry name" value="Ig_V-set"/>
</dbReference>
<dbReference type="InterPro" id="IPR040012">
    <property type="entry name" value="CD200R"/>
</dbReference>
<dbReference type="PANTHER" id="PTHR21462:SF2">
    <property type="entry name" value="CELL SURFACE GLYCOPROTEIN CD200 RECEPTOR 2"/>
    <property type="match status" value="1"/>
</dbReference>
<evidence type="ECO:0000256" key="7">
    <source>
        <dbReference type="ARBA" id="ARBA00023180"/>
    </source>
</evidence>
<dbReference type="Pfam" id="PF07686">
    <property type="entry name" value="V-set"/>
    <property type="match status" value="1"/>
</dbReference>
<evidence type="ECO:0000256" key="5">
    <source>
        <dbReference type="ARBA" id="ARBA00023136"/>
    </source>
</evidence>
<evidence type="ECO:0000256" key="2">
    <source>
        <dbReference type="ARBA" id="ARBA00008215"/>
    </source>
</evidence>